<dbReference type="Pfam" id="PF00317">
    <property type="entry name" value="Ribonuc_red_lgN"/>
    <property type="match status" value="1"/>
</dbReference>
<evidence type="ECO:0000256" key="9">
    <source>
        <dbReference type="ARBA" id="ARBA00023116"/>
    </source>
</evidence>
<keyword evidence="10" id="KW-0170">Cobalt</keyword>
<comment type="cofactor">
    <cofactor evidence="1">
        <name>adenosylcob(III)alamin</name>
        <dbReference type="ChEBI" id="CHEBI:18408"/>
    </cofactor>
</comment>
<keyword evidence="17" id="KW-1185">Reference proteome</keyword>
<dbReference type="SUPFAM" id="SSF55608">
    <property type="entry name" value="Homing endonucleases"/>
    <property type="match status" value="1"/>
</dbReference>
<comment type="catalytic activity">
    <reaction evidence="12">
        <text>a 2'-deoxyribonucleoside 5'-diphosphate + [thioredoxin]-disulfide + H2O = a ribonucleoside 5'-diphosphate + [thioredoxin]-dithiol</text>
        <dbReference type="Rhea" id="RHEA:23252"/>
        <dbReference type="Rhea" id="RHEA-COMP:10698"/>
        <dbReference type="Rhea" id="RHEA-COMP:10700"/>
        <dbReference type="ChEBI" id="CHEBI:15377"/>
        <dbReference type="ChEBI" id="CHEBI:29950"/>
        <dbReference type="ChEBI" id="CHEBI:50058"/>
        <dbReference type="ChEBI" id="CHEBI:57930"/>
        <dbReference type="ChEBI" id="CHEBI:73316"/>
        <dbReference type="EC" id="1.17.4.1"/>
    </reaction>
</comment>
<dbReference type="eggNOG" id="arCOG04276">
    <property type="taxonomic scope" value="Archaea"/>
</dbReference>
<feature type="domain" description="ATP-cone" evidence="15">
    <location>
        <begin position="14"/>
        <end position="97"/>
    </location>
</feature>
<dbReference type="UniPathway" id="UPA00326"/>
<dbReference type="PROSITE" id="PS51161">
    <property type="entry name" value="ATP_CONE"/>
    <property type="match status" value="1"/>
</dbReference>
<reference evidence="16 17" key="1">
    <citation type="journal article" date="2011" name="J. Bacteriol.">
        <title>Complete genome sequence of 'Vulcanisaeta moutnovskia' strain 768-28, a novel member of the hyperthermophilic crenarchaeal genus vulcanisaeta.</title>
        <authorList>
            <person name="Gumerov V.M."/>
            <person name="Mardanov A.V."/>
            <person name="Beletsky A.V."/>
            <person name="Prokofeva M.I."/>
            <person name="Bonch-Osmolovskaya E.A."/>
            <person name="Ravin N.V."/>
            <person name="Skryabin K.G."/>
        </authorList>
    </citation>
    <scope>NUCLEOTIDE SEQUENCE [LARGE SCALE GENOMIC DNA]</scope>
    <source>
        <strain evidence="16 17">768-28</strain>
    </source>
</reference>
<dbReference type="RefSeq" id="WP_013604018.1">
    <property type="nucleotide sequence ID" value="NC_015151.1"/>
</dbReference>
<dbReference type="STRING" id="985053.VMUT_0644"/>
<dbReference type="PANTHER" id="PTHR43371:SF1">
    <property type="entry name" value="RIBONUCLEOSIDE-DIPHOSPHATE REDUCTASE"/>
    <property type="match status" value="1"/>
</dbReference>
<proteinExistence type="inferred from homology"/>
<dbReference type="SUPFAM" id="SSF51998">
    <property type="entry name" value="PFL-like glycyl radical enzymes"/>
    <property type="match status" value="1"/>
</dbReference>
<dbReference type="NCBIfam" id="TIGR01443">
    <property type="entry name" value="intein_Cterm"/>
    <property type="match status" value="1"/>
</dbReference>
<dbReference type="PROSITE" id="PS50817">
    <property type="entry name" value="INTEIN_N_TER"/>
    <property type="match status" value="1"/>
</dbReference>
<dbReference type="GO" id="GO:0016539">
    <property type="term" value="P:intein-mediated protein splicing"/>
    <property type="evidence" value="ECO:0007669"/>
    <property type="project" value="InterPro"/>
</dbReference>
<dbReference type="Gene3D" id="2.170.16.10">
    <property type="entry name" value="Hedgehog/Intein (Hint) domain"/>
    <property type="match status" value="2"/>
</dbReference>
<dbReference type="OrthoDB" id="6188at2157"/>
<evidence type="ECO:0000256" key="5">
    <source>
        <dbReference type="ARBA" id="ARBA00022813"/>
    </source>
</evidence>
<dbReference type="InterPro" id="IPR000788">
    <property type="entry name" value="RNR_lg_C"/>
</dbReference>
<dbReference type="InterPro" id="IPR030934">
    <property type="entry name" value="Intein_C"/>
</dbReference>
<name>F0QVK2_VULM7</name>
<feature type="domain" description="DOD-type homing endonuclease" evidence="14">
    <location>
        <begin position="633"/>
        <end position="776"/>
    </location>
</feature>
<dbReference type="PROSITE" id="PS50819">
    <property type="entry name" value="INTEIN_ENDONUCLEASE"/>
    <property type="match status" value="1"/>
</dbReference>
<dbReference type="InterPro" id="IPR003586">
    <property type="entry name" value="Hint_dom_C"/>
</dbReference>
<evidence type="ECO:0000256" key="3">
    <source>
        <dbReference type="ARBA" id="ARBA00022628"/>
    </source>
</evidence>
<feature type="compositionally biased region" description="Acidic residues" evidence="13">
    <location>
        <begin position="1289"/>
        <end position="1303"/>
    </location>
</feature>
<keyword evidence="6 11" id="KW-0067">ATP-binding</keyword>
<evidence type="ECO:0000256" key="8">
    <source>
        <dbReference type="ARBA" id="ARBA00023002"/>
    </source>
</evidence>
<dbReference type="Pfam" id="PF02867">
    <property type="entry name" value="Ribonuc_red_lgC"/>
    <property type="match status" value="1"/>
</dbReference>
<dbReference type="GO" id="GO:0004748">
    <property type="term" value="F:ribonucleoside-diphosphate reductase activity, thioredoxin disulfide as acceptor"/>
    <property type="evidence" value="ECO:0007669"/>
    <property type="project" value="UniProtKB-EC"/>
</dbReference>
<evidence type="ECO:0000313" key="17">
    <source>
        <dbReference type="Proteomes" id="UP000007485"/>
    </source>
</evidence>
<dbReference type="Pfam" id="PF14528">
    <property type="entry name" value="LAGLIDADG_3"/>
    <property type="match status" value="1"/>
</dbReference>
<dbReference type="GeneID" id="32167001"/>
<dbReference type="Proteomes" id="UP000007485">
    <property type="component" value="Chromosome"/>
</dbReference>
<feature type="region of interest" description="Disordered" evidence="13">
    <location>
        <begin position="1286"/>
        <end position="1312"/>
    </location>
</feature>
<dbReference type="KEGG" id="vmo:VMUT_0644"/>
<dbReference type="GO" id="GO:0004519">
    <property type="term" value="F:endonuclease activity"/>
    <property type="evidence" value="ECO:0007669"/>
    <property type="project" value="InterPro"/>
</dbReference>
<keyword evidence="8 12" id="KW-0560">Oxidoreductase</keyword>
<evidence type="ECO:0000256" key="2">
    <source>
        <dbReference type="ARBA" id="ARBA00012274"/>
    </source>
</evidence>
<evidence type="ECO:0000259" key="14">
    <source>
        <dbReference type="PROSITE" id="PS50819"/>
    </source>
</evidence>
<dbReference type="eggNOG" id="arCOG03714">
    <property type="taxonomic scope" value="Archaea"/>
</dbReference>
<dbReference type="InterPro" id="IPR006142">
    <property type="entry name" value="INTEIN"/>
</dbReference>
<dbReference type="InterPro" id="IPR004042">
    <property type="entry name" value="Intein_endonuc_central"/>
</dbReference>
<evidence type="ECO:0000256" key="6">
    <source>
        <dbReference type="ARBA" id="ARBA00022840"/>
    </source>
</evidence>
<dbReference type="SMART" id="SM00306">
    <property type="entry name" value="HintN"/>
    <property type="match status" value="1"/>
</dbReference>
<dbReference type="InterPro" id="IPR050862">
    <property type="entry name" value="RdRp_reductase_class-2"/>
</dbReference>
<dbReference type="InterPro" id="IPR013509">
    <property type="entry name" value="RNR_lsu_N"/>
</dbReference>
<protein>
    <recommendedName>
        <fullName evidence="2 12">Ribonucleoside-diphosphate reductase</fullName>
        <ecNumber evidence="2 12">1.17.4.1</ecNumber>
    </recommendedName>
</protein>
<dbReference type="NCBIfam" id="TIGR01445">
    <property type="entry name" value="intein_Nterm"/>
    <property type="match status" value="1"/>
</dbReference>
<dbReference type="SUPFAM" id="SSF48168">
    <property type="entry name" value="R1 subunit of ribonucleotide reductase, N-terminal domain"/>
    <property type="match status" value="1"/>
</dbReference>
<dbReference type="InterPro" id="IPR027434">
    <property type="entry name" value="Homing_endonucl"/>
</dbReference>
<sequence>MQLSTEAISKVVRIRILKRNGNTEDFSREKLVRSLKLAGVPDPDLVINALDIKGTLPSSELSDRVQLIMLNMVTDDLKWHDAARNYLLWSMYKQVWGKDVVKAINDGRTRFEDAYREGFRAWFRTGLELRIWDSEMSAWYAQHIDELAKYLDPSRDLLLTYNGVRTLMSRYLLKRLDGSFFEAPQYLWMRTAMGVAYAELKYGGDPITWTRRFYDLMSQLKLMPNSPTLYNAMTRLGQLSACFVVPIDDCLSRESDTNREDPECNFGIMDALRLAALIFQSGGGVGYNFGKLRPEGDIVRSTTGIASGPLSFMKLFDTLVDTIKQGGKRRGAQMGMLFWWHPDIEKFITSKSGELKDIQLQNFNISVAIDDHFMQKALKGEDIYLVNPRECPCLYKTWGEEFIKCYEGCIEAIKAGKIRIWRRINAKELWDKIVKSAWDSGDPGLWNRDLANYINNEKIPGEVINATNPCVTGDTRILTKYGYLQIGRLVKQGINEVDLVVPGKAVVLHAVTSHGYKAVKVSEPVVMRSKVFSQGVKPVYKVITKEGYELKATPDHRLIVATKDPCEECDDAPLEVQQVIRASLGNKAYDYWIVWKRVDQLKPGDLIYMSRMDIDRFSKDFGSNSIGEDMAFLLGLLVGDGFLRENKERHNGYVAWYFNAEKEEGIAQMVIDILRNRFPRAIIHVYYEGNEIKVMATSKDVRTYFKRIASELVNADSTMRVVPEIVYTLKPSEIRAFLRGLFTADGTVDRDSAIRLASASLRLLKQVQELLLLFGIMSTIYEDRARTETSKAERGFVYVTKSGDVRVYRSNTFHELVIKNYSRKLFMEKIGFADPAKSARVSLKKVKVDPPLVTVKDIEYMGEEEVFDTTVPGYHYYVAGGFVSHNCSEESLYDFESCNLGSINLVKYVYDGRIDWDSLARDVQLAVRFLDDVIDVNKLPHDRLRKRVLETRRIGLGANGLADTLIALGLKYDSPQALAVSNELASFIARMAVRASIELAKEKGVYPAYKHSDWAEGVLPWTKHRERLEKFSSAIDKDAVDEYLKTLDVGYGDIKVKAIIDGATTVLRGYKASDSDLSIDVSTIGIRNGSIMSIAPEGSRSLIAGVNSSIEPLFAIAYIRNLSIGKLIEYNYTALKLLMQTKALDEATRSFVEEYGILPRDHPLANLLRTAHEIHWKWHVYMQVTWARWNDSGVSKTINMPSDTPIEDVEQAYRLAWLLNAFGITVYRDKSKSVQVIYTGVKGAEAKPSVEVKEVKVETKPKVEAKASYTSLSALKDKLIRIKGNGGESIEEEMQEELGETDDPYCKTGSCG</sequence>
<dbReference type="PANTHER" id="PTHR43371">
    <property type="entry name" value="VITAMIN B12-DEPENDENT RIBONUCLEOTIDE REDUCTASE"/>
    <property type="match status" value="1"/>
</dbReference>
<dbReference type="PROSITE" id="PS50818">
    <property type="entry name" value="INTEIN_C_TER"/>
    <property type="match status" value="1"/>
</dbReference>
<comment type="similarity">
    <text evidence="12">Belongs to the ribonucleoside diphosphate reductase large chain family.</text>
</comment>
<evidence type="ECO:0000256" key="7">
    <source>
        <dbReference type="ARBA" id="ARBA00023000"/>
    </source>
</evidence>
<evidence type="ECO:0000259" key="15">
    <source>
        <dbReference type="PROSITE" id="PS51161"/>
    </source>
</evidence>
<evidence type="ECO:0000256" key="1">
    <source>
        <dbReference type="ARBA" id="ARBA00001922"/>
    </source>
</evidence>
<dbReference type="PRINTS" id="PR00379">
    <property type="entry name" value="INTEIN"/>
</dbReference>
<dbReference type="InterPro" id="IPR036844">
    <property type="entry name" value="Hint_dom_sf"/>
</dbReference>
<dbReference type="EC" id="1.17.4.1" evidence="2 12"/>
<dbReference type="Gene3D" id="3.10.28.10">
    <property type="entry name" value="Homing endonucleases"/>
    <property type="match status" value="1"/>
</dbReference>
<keyword evidence="4 11" id="KW-0547">Nucleotide-binding</keyword>
<dbReference type="Gene3D" id="3.20.70.20">
    <property type="match status" value="2"/>
</dbReference>
<dbReference type="InterPro" id="IPR005144">
    <property type="entry name" value="ATP-cone_dom"/>
</dbReference>
<organism evidence="16 17">
    <name type="scientific">Vulcanisaeta moutnovskia (strain 768-28)</name>
    <dbReference type="NCBI Taxonomy" id="985053"/>
    <lineage>
        <taxon>Archaea</taxon>
        <taxon>Thermoproteota</taxon>
        <taxon>Thermoprotei</taxon>
        <taxon>Thermoproteales</taxon>
        <taxon>Thermoproteaceae</taxon>
        <taxon>Vulcanisaeta</taxon>
    </lineage>
</organism>
<dbReference type="GO" id="GO:0009263">
    <property type="term" value="P:deoxyribonucleotide biosynthetic process"/>
    <property type="evidence" value="ECO:0007669"/>
    <property type="project" value="UniProtKB-KW"/>
</dbReference>
<dbReference type="EMBL" id="CP002529">
    <property type="protein sequence ID" value="ADY00855.1"/>
    <property type="molecule type" value="Genomic_DNA"/>
</dbReference>
<evidence type="ECO:0000256" key="12">
    <source>
        <dbReference type="RuleBase" id="RU003410"/>
    </source>
</evidence>
<evidence type="ECO:0000256" key="10">
    <source>
        <dbReference type="ARBA" id="ARBA00023285"/>
    </source>
</evidence>
<dbReference type="GO" id="GO:0005524">
    <property type="term" value="F:ATP binding"/>
    <property type="evidence" value="ECO:0007669"/>
    <property type="project" value="UniProtKB-UniRule"/>
</dbReference>
<dbReference type="HOGENOM" id="CLU_000404_2_1_2"/>
<dbReference type="InterPro" id="IPR003587">
    <property type="entry name" value="Hint_dom_N"/>
</dbReference>
<keyword evidence="7" id="KW-0651">Protein splicing</keyword>
<dbReference type="SUPFAM" id="SSF51294">
    <property type="entry name" value="Hedgehog/intein (Hint) domain"/>
    <property type="match status" value="1"/>
</dbReference>
<dbReference type="InterPro" id="IPR008926">
    <property type="entry name" value="RNR_R1-su_N"/>
</dbReference>
<evidence type="ECO:0000256" key="11">
    <source>
        <dbReference type="PROSITE-ProRule" id="PRU00492"/>
    </source>
</evidence>
<dbReference type="SMART" id="SM00305">
    <property type="entry name" value="HintC"/>
    <property type="match status" value="1"/>
</dbReference>
<dbReference type="Pfam" id="PF14890">
    <property type="entry name" value="Intein_splicing"/>
    <property type="match status" value="1"/>
</dbReference>
<dbReference type="InterPro" id="IPR006141">
    <property type="entry name" value="Intein_N"/>
</dbReference>
<dbReference type="InterPro" id="IPR004860">
    <property type="entry name" value="LAGLIDADG_dom"/>
</dbReference>
<comment type="function">
    <text evidence="12">Provides the precursors necessary for DNA synthesis. Catalyzes the biosynthesis of deoxyribonucleotides from the corresponding ribonucleotides.</text>
</comment>
<gene>
    <name evidence="16" type="ordered locus">VMUT_0644</name>
</gene>
<evidence type="ECO:0000256" key="13">
    <source>
        <dbReference type="SAM" id="MobiDB-lite"/>
    </source>
</evidence>
<keyword evidence="3" id="KW-0846">Cobalamin</keyword>
<keyword evidence="9 12" id="KW-0215">Deoxyribonucleotide synthesis</keyword>
<keyword evidence="5" id="KW-0068">Autocatalytic cleavage</keyword>
<dbReference type="eggNOG" id="arCOG03151">
    <property type="taxonomic scope" value="Archaea"/>
</dbReference>
<evidence type="ECO:0000313" key="16">
    <source>
        <dbReference type="EMBL" id="ADY00855.1"/>
    </source>
</evidence>
<dbReference type="GO" id="GO:0031419">
    <property type="term" value="F:cobalamin binding"/>
    <property type="evidence" value="ECO:0007669"/>
    <property type="project" value="UniProtKB-KW"/>
</dbReference>
<dbReference type="CDD" id="cd00081">
    <property type="entry name" value="Hint"/>
    <property type="match status" value="1"/>
</dbReference>
<accession>F0QVK2</accession>
<evidence type="ECO:0000256" key="4">
    <source>
        <dbReference type="ARBA" id="ARBA00022741"/>
    </source>
</evidence>